<evidence type="ECO:0000256" key="2">
    <source>
        <dbReference type="ARBA" id="ARBA00007801"/>
    </source>
</evidence>
<dbReference type="PANTHER" id="PTHR43004">
    <property type="entry name" value="TRK SYSTEM POTASSIUM UPTAKE PROTEIN"/>
    <property type="match status" value="1"/>
</dbReference>
<dbReference type="Gene3D" id="3.30.70.2450">
    <property type="match status" value="1"/>
</dbReference>
<gene>
    <name evidence="6" type="ORF">D7X96_22370</name>
</gene>
<dbReference type="NCBIfam" id="NF004832">
    <property type="entry name" value="PRK06184.1"/>
    <property type="match status" value="1"/>
</dbReference>
<dbReference type="SUPFAM" id="SSF51905">
    <property type="entry name" value="FAD/NAD(P)-binding domain"/>
    <property type="match status" value="1"/>
</dbReference>
<dbReference type="InterPro" id="IPR036249">
    <property type="entry name" value="Thioredoxin-like_sf"/>
</dbReference>
<protein>
    <submittedName>
        <fullName evidence="6">3-(3-hydroxyphenyl)propionate hydroxylase</fullName>
    </submittedName>
</protein>
<dbReference type="PANTHER" id="PTHR43004:SF19">
    <property type="entry name" value="BINDING MONOOXYGENASE, PUTATIVE (JCVI)-RELATED"/>
    <property type="match status" value="1"/>
</dbReference>
<keyword evidence="4" id="KW-0274">FAD</keyword>
<dbReference type="Proteomes" id="UP000282656">
    <property type="component" value="Unassembled WGS sequence"/>
</dbReference>
<dbReference type="SUPFAM" id="SSF52833">
    <property type="entry name" value="Thioredoxin-like"/>
    <property type="match status" value="1"/>
</dbReference>
<dbReference type="Pfam" id="PF01494">
    <property type="entry name" value="FAD_binding_3"/>
    <property type="match status" value="1"/>
</dbReference>
<dbReference type="EMBL" id="RAWM01000064">
    <property type="protein sequence ID" value="RKH66103.1"/>
    <property type="molecule type" value="Genomic_DNA"/>
</dbReference>
<comment type="similarity">
    <text evidence="2">Belongs to the PheA/TfdB FAD monooxygenase family.</text>
</comment>
<dbReference type="InterPro" id="IPR002938">
    <property type="entry name" value="FAD-bd"/>
</dbReference>
<name>A0A3A8QBP1_9BACT</name>
<organism evidence="6 7">
    <name type="scientific">Corallococcus interemptor</name>
    <dbReference type="NCBI Taxonomy" id="2316720"/>
    <lineage>
        <taxon>Bacteria</taxon>
        <taxon>Pseudomonadati</taxon>
        <taxon>Myxococcota</taxon>
        <taxon>Myxococcia</taxon>
        <taxon>Myxococcales</taxon>
        <taxon>Cystobacterineae</taxon>
        <taxon>Myxococcaceae</taxon>
        <taxon>Corallococcus</taxon>
    </lineage>
</organism>
<dbReference type="Gene3D" id="3.40.30.120">
    <property type="match status" value="1"/>
</dbReference>
<evidence type="ECO:0000313" key="6">
    <source>
        <dbReference type="EMBL" id="RKH66103.1"/>
    </source>
</evidence>
<evidence type="ECO:0000256" key="3">
    <source>
        <dbReference type="ARBA" id="ARBA00022630"/>
    </source>
</evidence>
<dbReference type="PRINTS" id="PR00420">
    <property type="entry name" value="RNGMNOXGNASE"/>
</dbReference>
<proteinExistence type="inferred from homology"/>
<dbReference type="InterPro" id="IPR036188">
    <property type="entry name" value="FAD/NAD-bd_sf"/>
</dbReference>
<sequence length="517" mass="55513">MPHDILPVLVIGAGPTGLTLACDIARRGIRVRIVDAASRPFAGSRGKGLSPRTLEMLDDLGVVDAVLAAGTPYPSLRLHWRRFVVGRWTMMKRRAATPDVPHPNPWLVPQARTEGILRDRLASLGVTVESGTSLTGFTQDDTGVTATLTRDGVEETVRTQYLVGADGGHSRVRKELGLTFHGVTHEEERMVVGDVSVEGLEHTHWHIWPFAKGGAVSLCPLPGAGRFQLALQVKPGGVVPELTEAALQQRIQEAAHPGRAVRLHDASWLSLYRPNVRMADRYRVGRVFIAGDAAHVHPPTGGQGLNTGVQDAYNLGWKLGHVIQGADPALLDTYEAERLPIAARVLGLSSQLFDGMRQGHMKALNRGDELRQLGLSYRGGPLAKELPGDTARVQAGDRAPDAPCVDAHGKPVRLSDRFRGPHWTLLAFGAAHAEVSGESVRVVRILGTGVPLPPDALVDTEGHAHRAYDVVPDTGALILVRPDGYVGHASRPGDPLALERFLTPLLPRDVTGGAHAA</sequence>
<keyword evidence="7" id="KW-1185">Reference proteome</keyword>
<feature type="domain" description="FAD-binding" evidence="5">
    <location>
        <begin position="7"/>
        <end position="346"/>
    </location>
</feature>
<dbReference type="GO" id="GO:0071949">
    <property type="term" value="F:FAD binding"/>
    <property type="evidence" value="ECO:0007669"/>
    <property type="project" value="InterPro"/>
</dbReference>
<dbReference type="RefSeq" id="WP_121722141.1">
    <property type="nucleotide sequence ID" value="NZ_RAWM01000064.1"/>
</dbReference>
<evidence type="ECO:0000313" key="7">
    <source>
        <dbReference type="Proteomes" id="UP000282656"/>
    </source>
</evidence>
<dbReference type="AlphaFoldDB" id="A0A3A8QBP1"/>
<dbReference type="Gene3D" id="3.50.50.60">
    <property type="entry name" value="FAD/NAD(P)-binding domain"/>
    <property type="match status" value="1"/>
</dbReference>
<keyword evidence="3" id="KW-0285">Flavoprotein</keyword>
<comment type="caution">
    <text evidence="6">The sequence shown here is derived from an EMBL/GenBank/DDBJ whole genome shotgun (WGS) entry which is preliminary data.</text>
</comment>
<dbReference type="Pfam" id="PF21274">
    <property type="entry name" value="Rng_hyd_C"/>
    <property type="match status" value="1"/>
</dbReference>
<evidence type="ECO:0000256" key="4">
    <source>
        <dbReference type="ARBA" id="ARBA00022827"/>
    </source>
</evidence>
<evidence type="ECO:0000259" key="5">
    <source>
        <dbReference type="Pfam" id="PF01494"/>
    </source>
</evidence>
<dbReference type="GO" id="GO:0016709">
    <property type="term" value="F:oxidoreductase activity, acting on paired donors, with incorporation or reduction of molecular oxygen, NAD(P)H as one donor, and incorporation of one atom of oxygen"/>
    <property type="evidence" value="ECO:0007669"/>
    <property type="project" value="UniProtKB-ARBA"/>
</dbReference>
<reference evidence="7" key="1">
    <citation type="submission" date="2018-09" db="EMBL/GenBank/DDBJ databases">
        <authorList>
            <person name="Livingstone P.G."/>
            <person name="Whitworth D.E."/>
        </authorList>
    </citation>
    <scope>NUCLEOTIDE SEQUENCE [LARGE SCALE GENOMIC DNA]</scope>
    <source>
        <strain evidence="7">AB047A</strain>
    </source>
</reference>
<comment type="cofactor">
    <cofactor evidence="1">
        <name>FAD</name>
        <dbReference type="ChEBI" id="CHEBI:57692"/>
    </cofactor>
</comment>
<dbReference type="OrthoDB" id="5482506at2"/>
<evidence type="ECO:0000256" key="1">
    <source>
        <dbReference type="ARBA" id="ARBA00001974"/>
    </source>
</evidence>
<dbReference type="InterPro" id="IPR050641">
    <property type="entry name" value="RIFMO-like"/>
</dbReference>
<accession>A0A3A8QBP1</accession>